<keyword evidence="2" id="KW-0238">DNA-binding</keyword>
<dbReference type="GO" id="GO:0043565">
    <property type="term" value="F:sequence-specific DNA binding"/>
    <property type="evidence" value="ECO:0007669"/>
    <property type="project" value="InterPro"/>
</dbReference>
<dbReference type="STRING" id="162209.IJ22_50840"/>
<evidence type="ECO:0000256" key="3">
    <source>
        <dbReference type="ARBA" id="ARBA00023163"/>
    </source>
</evidence>
<dbReference type="PROSITE" id="PS01124">
    <property type="entry name" value="HTH_ARAC_FAMILY_2"/>
    <property type="match status" value="1"/>
</dbReference>
<dbReference type="InterPro" id="IPR018062">
    <property type="entry name" value="HTH_AraC-typ_CS"/>
</dbReference>
<dbReference type="PANTHER" id="PTHR43280:SF2">
    <property type="entry name" value="HTH-TYPE TRANSCRIPTIONAL REGULATOR EXSA"/>
    <property type="match status" value="1"/>
</dbReference>
<dbReference type="InterPro" id="IPR018060">
    <property type="entry name" value="HTH_AraC"/>
</dbReference>
<sequence>MHIRTMETAVGLSKEIINGEAMNIDAINEEVVYQNPLLFLKIWEIQVGSPYFGIPETWPWHYHKEVEFLAVTEGHLGIQTKHDYYLLGPGDVLLLGSSQLHRTHKNSSEGLRYVVFQVDLSQHFDQSTMPYLHCFSELTQPLGTLNYIFRENAAARQEAFALITDIFGESQTRQRGYEMAISSAIKRLMLLMMRSDTRGVLRGSDESGLMRLRPALDYVDRHLGERIAVEDVCSLLNLSYHYFIKYFKKAMGLSFVDYVNYKRVKKAERLLLTRDLSIMEVAFEVGIPNMAQFYKLFKRHNNCSPKEFRQRMRGGAGLGGTAVPARA</sequence>
<dbReference type="InterPro" id="IPR003313">
    <property type="entry name" value="AraC-bd"/>
</dbReference>
<name>A0A0U2N2D7_9BACL</name>
<organism evidence="4 5">
    <name type="scientific">Paenibacillus naphthalenovorans</name>
    <dbReference type="NCBI Taxonomy" id="162209"/>
    <lineage>
        <taxon>Bacteria</taxon>
        <taxon>Bacillati</taxon>
        <taxon>Bacillota</taxon>
        <taxon>Bacilli</taxon>
        <taxon>Bacillales</taxon>
        <taxon>Paenibacillaceae</taxon>
        <taxon>Paenibacillus</taxon>
    </lineage>
</organism>
<dbReference type="SUPFAM" id="SSF46689">
    <property type="entry name" value="Homeodomain-like"/>
    <property type="match status" value="2"/>
</dbReference>
<dbReference type="InterPro" id="IPR009057">
    <property type="entry name" value="Homeodomain-like_sf"/>
</dbReference>
<dbReference type="PATRIC" id="fig|162209.4.peg.5373"/>
<dbReference type="InterPro" id="IPR037923">
    <property type="entry name" value="HTH-like"/>
</dbReference>
<dbReference type="Pfam" id="PF02311">
    <property type="entry name" value="AraC_binding"/>
    <property type="match status" value="1"/>
</dbReference>
<keyword evidence="1" id="KW-0805">Transcription regulation</keyword>
<reference evidence="4 5" key="2">
    <citation type="journal article" date="2016" name="Genome Announc.">
        <title>Complete Genome Sequences of Two Interactive Moderate Thermophiles, Paenibacillus napthalenovorans 32O-Y and Paenibacillus sp. 32O-W.</title>
        <authorList>
            <person name="Butler R.R.III."/>
            <person name="Wang J."/>
            <person name="Stark B.C."/>
            <person name="Pombert J.F."/>
        </authorList>
    </citation>
    <scope>NUCLEOTIDE SEQUENCE [LARGE SCALE GENOMIC DNA]</scope>
    <source>
        <strain evidence="4 5">32O-Y</strain>
    </source>
</reference>
<dbReference type="PANTHER" id="PTHR43280">
    <property type="entry name" value="ARAC-FAMILY TRANSCRIPTIONAL REGULATOR"/>
    <property type="match status" value="1"/>
</dbReference>
<keyword evidence="5" id="KW-1185">Reference proteome</keyword>
<evidence type="ECO:0000313" key="4">
    <source>
        <dbReference type="EMBL" id="ALS25343.1"/>
    </source>
</evidence>
<dbReference type="InterPro" id="IPR014710">
    <property type="entry name" value="RmlC-like_jellyroll"/>
</dbReference>
<dbReference type="Gene3D" id="1.10.10.60">
    <property type="entry name" value="Homeodomain-like"/>
    <property type="match status" value="2"/>
</dbReference>
<dbReference type="Gene3D" id="2.60.120.10">
    <property type="entry name" value="Jelly Rolls"/>
    <property type="match status" value="1"/>
</dbReference>
<proteinExistence type="predicted"/>
<gene>
    <name evidence="4" type="ORF">IJ22_50840</name>
</gene>
<dbReference type="SUPFAM" id="SSF51215">
    <property type="entry name" value="Regulatory protein AraC"/>
    <property type="match status" value="1"/>
</dbReference>
<dbReference type="SMART" id="SM00342">
    <property type="entry name" value="HTH_ARAC"/>
    <property type="match status" value="1"/>
</dbReference>
<evidence type="ECO:0000256" key="2">
    <source>
        <dbReference type="ARBA" id="ARBA00023125"/>
    </source>
</evidence>
<dbReference type="Proteomes" id="UP000061660">
    <property type="component" value="Chromosome"/>
</dbReference>
<protein>
    <submittedName>
        <fullName evidence="4">AraC family transcriptional regulator</fullName>
    </submittedName>
</protein>
<evidence type="ECO:0000256" key="1">
    <source>
        <dbReference type="ARBA" id="ARBA00023015"/>
    </source>
</evidence>
<evidence type="ECO:0000313" key="5">
    <source>
        <dbReference type="Proteomes" id="UP000061660"/>
    </source>
</evidence>
<accession>A0A0U2N2D7</accession>
<dbReference type="AlphaFoldDB" id="A0A0U2N2D7"/>
<keyword evidence="3" id="KW-0804">Transcription</keyword>
<reference evidence="5" key="1">
    <citation type="submission" date="2015-12" db="EMBL/GenBank/DDBJ databases">
        <title>Complete genome sequences of two moderately thermophilic Paenibacillus species.</title>
        <authorList>
            <person name="Butler R.III."/>
            <person name="Wang J."/>
            <person name="Stark B.C."/>
            <person name="Pombert J.-F."/>
        </authorList>
    </citation>
    <scope>NUCLEOTIDE SEQUENCE [LARGE SCALE GENOMIC DNA]</scope>
    <source>
        <strain evidence="5">32O-Y</strain>
    </source>
</reference>
<dbReference type="GO" id="GO:0003700">
    <property type="term" value="F:DNA-binding transcription factor activity"/>
    <property type="evidence" value="ECO:0007669"/>
    <property type="project" value="InterPro"/>
</dbReference>
<dbReference type="PROSITE" id="PS00041">
    <property type="entry name" value="HTH_ARAC_FAMILY_1"/>
    <property type="match status" value="1"/>
</dbReference>
<dbReference type="KEGG" id="pnp:IJ22_50840"/>
<dbReference type="EMBL" id="CP013652">
    <property type="protein sequence ID" value="ALS25343.1"/>
    <property type="molecule type" value="Genomic_DNA"/>
</dbReference>
<dbReference type="Pfam" id="PF12833">
    <property type="entry name" value="HTH_18"/>
    <property type="match status" value="1"/>
</dbReference>